<name>A0ABS2QGX8_9BACI</name>
<reference evidence="1 2" key="1">
    <citation type="submission" date="2021-01" db="EMBL/GenBank/DDBJ databases">
        <title>Genomic Encyclopedia of Type Strains, Phase IV (KMG-IV): sequencing the most valuable type-strain genomes for metagenomic binning, comparative biology and taxonomic classification.</title>
        <authorList>
            <person name="Goeker M."/>
        </authorList>
    </citation>
    <scope>NUCLEOTIDE SEQUENCE [LARGE SCALE GENOMIC DNA]</scope>
    <source>
        <strain evidence="1 2">DSM 105482</strain>
    </source>
</reference>
<evidence type="ECO:0000313" key="2">
    <source>
        <dbReference type="Proteomes" id="UP000823486"/>
    </source>
</evidence>
<accession>A0ABS2QGX8</accession>
<dbReference type="EMBL" id="JAFBFI010000006">
    <property type="protein sequence ID" value="MBM7692367.1"/>
    <property type="molecule type" value="Genomic_DNA"/>
</dbReference>
<protein>
    <submittedName>
        <fullName evidence="1">Uncharacterized protein</fullName>
    </submittedName>
</protein>
<evidence type="ECO:0000313" key="1">
    <source>
        <dbReference type="EMBL" id="MBM7692367.1"/>
    </source>
</evidence>
<gene>
    <name evidence="1" type="ORF">JOC77_001797</name>
</gene>
<keyword evidence="2" id="KW-1185">Reference proteome</keyword>
<dbReference type="Proteomes" id="UP000823486">
    <property type="component" value="Unassembled WGS sequence"/>
</dbReference>
<comment type="caution">
    <text evidence="1">The sequence shown here is derived from an EMBL/GenBank/DDBJ whole genome shotgun (WGS) entry which is preliminary data.</text>
</comment>
<sequence length="47" mass="5405">MKKIEAHRETGENGKCVFPCFFVGVGREVLWLGMPTLNKKRNRLGEK</sequence>
<proteinExistence type="predicted"/>
<organism evidence="1 2">
    <name type="scientific">Peribacillus deserti</name>
    <dbReference type="NCBI Taxonomy" id="673318"/>
    <lineage>
        <taxon>Bacteria</taxon>
        <taxon>Bacillati</taxon>
        <taxon>Bacillota</taxon>
        <taxon>Bacilli</taxon>
        <taxon>Bacillales</taxon>
        <taxon>Bacillaceae</taxon>
        <taxon>Peribacillus</taxon>
    </lineage>
</organism>